<dbReference type="RefSeq" id="WP_006720193.1">
    <property type="nucleotide sequence ID" value="NZ_CP085935.1"/>
</dbReference>
<dbReference type="HOGENOM" id="CLU_009833_0_2_11"/>
<reference evidence="3 4" key="2">
    <citation type="submission" date="2008-10" db="EMBL/GenBank/DDBJ databases">
        <authorList>
            <person name="Fulton L."/>
            <person name="Clifton S."/>
            <person name="Fulton B."/>
            <person name="Xu J."/>
            <person name="Minx P."/>
            <person name="Pepin K.H."/>
            <person name="Johnson M."/>
            <person name="Thiruvilangam P."/>
            <person name="Bhonagiri V."/>
            <person name="Nash W.E."/>
            <person name="Mardis E.R."/>
            <person name="Wilson R.K."/>
        </authorList>
    </citation>
    <scope>NUCLEOTIDE SEQUENCE [LARGE SCALE GENOMIC DNA]</scope>
    <source>
        <strain evidence="3 4">DSM 13279</strain>
    </source>
</reference>
<reference evidence="3 4" key="1">
    <citation type="submission" date="2008-10" db="EMBL/GenBank/DDBJ databases">
        <title>Draft genome sequence of Collinsella stercoris (DSM 13279).</title>
        <authorList>
            <person name="Sudarsanam P."/>
            <person name="Ley R."/>
            <person name="Guruge J."/>
            <person name="Turnbaugh P.J."/>
            <person name="Mahowald M."/>
            <person name="Liep D."/>
            <person name="Gordon J."/>
        </authorList>
    </citation>
    <scope>NUCLEOTIDE SEQUENCE [LARGE SCALE GENOMIC DNA]</scope>
    <source>
        <strain evidence="3 4">DSM 13279</strain>
    </source>
</reference>
<dbReference type="Gene3D" id="1.10.150.310">
    <property type="entry name" value="Tex RuvX-like domain-like"/>
    <property type="match status" value="1"/>
</dbReference>
<dbReference type="Pfam" id="PF17674">
    <property type="entry name" value="HHH_9"/>
    <property type="match status" value="1"/>
</dbReference>
<dbReference type="eggNOG" id="COG2183">
    <property type="taxonomic scope" value="Bacteria"/>
</dbReference>
<organism evidence="3 4">
    <name type="scientific">Collinsella stercoris DSM 13279</name>
    <dbReference type="NCBI Taxonomy" id="445975"/>
    <lineage>
        <taxon>Bacteria</taxon>
        <taxon>Bacillati</taxon>
        <taxon>Actinomycetota</taxon>
        <taxon>Coriobacteriia</taxon>
        <taxon>Coriobacteriales</taxon>
        <taxon>Coriobacteriaceae</taxon>
        <taxon>Collinsella</taxon>
    </lineage>
</organism>
<dbReference type="FunFam" id="1.10.10.650:FF:000001">
    <property type="entry name" value="S1 RNA-binding domain 1"/>
    <property type="match status" value="1"/>
</dbReference>
<dbReference type="GO" id="GO:0003729">
    <property type="term" value="F:mRNA binding"/>
    <property type="evidence" value="ECO:0007669"/>
    <property type="project" value="UniProtKB-ARBA"/>
</dbReference>
<dbReference type="CDD" id="cd05685">
    <property type="entry name" value="S1_Tex"/>
    <property type="match status" value="1"/>
</dbReference>
<gene>
    <name evidence="3" type="ORF">COLSTE_00531</name>
</gene>
<feature type="compositionally biased region" description="Low complexity" evidence="1">
    <location>
        <begin position="92"/>
        <end position="101"/>
    </location>
</feature>
<dbReference type="GO" id="GO:0006139">
    <property type="term" value="P:nucleobase-containing compound metabolic process"/>
    <property type="evidence" value="ECO:0007669"/>
    <property type="project" value="InterPro"/>
</dbReference>
<evidence type="ECO:0000313" key="3">
    <source>
        <dbReference type="EMBL" id="EEA91277.1"/>
    </source>
</evidence>
<dbReference type="InterPro" id="IPR010994">
    <property type="entry name" value="RuvA_2-like"/>
</dbReference>
<dbReference type="PANTHER" id="PTHR10724">
    <property type="entry name" value="30S RIBOSOMAL PROTEIN S1"/>
    <property type="match status" value="1"/>
</dbReference>
<evidence type="ECO:0000256" key="1">
    <source>
        <dbReference type="SAM" id="MobiDB-lite"/>
    </source>
</evidence>
<dbReference type="FunFam" id="2.40.50.140:FF:000051">
    <property type="entry name" value="RNA-binding transcriptional accessory protein"/>
    <property type="match status" value="1"/>
</dbReference>
<dbReference type="Gene3D" id="2.40.50.140">
    <property type="entry name" value="Nucleic acid-binding proteins"/>
    <property type="match status" value="1"/>
</dbReference>
<dbReference type="PROSITE" id="PS50126">
    <property type="entry name" value="S1"/>
    <property type="match status" value="1"/>
</dbReference>
<dbReference type="InterPro" id="IPR032639">
    <property type="entry name" value="Tex_YqgF"/>
</dbReference>
<dbReference type="InterPro" id="IPR003029">
    <property type="entry name" value="S1_domain"/>
</dbReference>
<evidence type="ECO:0000313" key="4">
    <source>
        <dbReference type="Proteomes" id="UP000003560"/>
    </source>
</evidence>
<evidence type="ECO:0000259" key="2">
    <source>
        <dbReference type="PROSITE" id="PS50126"/>
    </source>
</evidence>
<dbReference type="InterPro" id="IPR006641">
    <property type="entry name" value="YqgF/RNaseH-like_dom"/>
</dbReference>
<dbReference type="InterPro" id="IPR041692">
    <property type="entry name" value="HHH_9"/>
</dbReference>
<dbReference type="Gene3D" id="1.10.3500.10">
    <property type="entry name" value="Tex N-terminal region-like"/>
    <property type="match status" value="1"/>
</dbReference>
<dbReference type="SUPFAM" id="SSF50249">
    <property type="entry name" value="Nucleic acid-binding proteins"/>
    <property type="match status" value="1"/>
</dbReference>
<dbReference type="FunFam" id="3.30.420.140:FF:000001">
    <property type="entry name" value="RNA-binding transcriptional accessory protein"/>
    <property type="match status" value="1"/>
</dbReference>
<dbReference type="InterPro" id="IPR018974">
    <property type="entry name" value="Tex-like_N"/>
</dbReference>
<feature type="domain" description="S1 motif" evidence="2">
    <location>
        <begin position="760"/>
        <end position="829"/>
    </location>
</feature>
<dbReference type="InterPro" id="IPR023323">
    <property type="entry name" value="Tex-like_dom_sf"/>
</dbReference>
<accession>B6G8Z0</accession>
<dbReference type="GO" id="GO:0006412">
    <property type="term" value="P:translation"/>
    <property type="evidence" value="ECO:0007669"/>
    <property type="project" value="TreeGrafter"/>
</dbReference>
<dbReference type="Pfam" id="PF16921">
    <property type="entry name" value="Tex_YqgF"/>
    <property type="match status" value="1"/>
</dbReference>
<dbReference type="InterPro" id="IPR023319">
    <property type="entry name" value="Tex-like_HTH_dom_sf"/>
</dbReference>
<dbReference type="SUPFAM" id="SSF158832">
    <property type="entry name" value="Tex N-terminal region-like"/>
    <property type="match status" value="1"/>
</dbReference>
<dbReference type="InterPro" id="IPR012340">
    <property type="entry name" value="NA-bd_OB-fold"/>
</dbReference>
<dbReference type="EMBL" id="ABXJ01000029">
    <property type="protein sequence ID" value="EEA91277.1"/>
    <property type="molecule type" value="Genomic_DNA"/>
</dbReference>
<comment type="caution">
    <text evidence="3">The sequence shown here is derived from an EMBL/GenBank/DDBJ whole genome shotgun (WGS) entry which is preliminary data.</text>
</comment>
<keyword evidence="4" id="KW-1185">Reference proteome</keyword>
<dbReference type="InterPro" id="IPR050437">
    <property type="entry name" value="Ribos_protein_bS1-like"/>
</dbReference>
<dbReference type="PANTHER" id="PTHR10724:SF10">
    <property type="entry name" value="S1 RNA-BINDING DOMAIN-CONTAINING PROTEIN 1"/>
    <property type="match status" value="1"/>
</dbReference>
<dbReference type="STRING" id="445975.COLSTE_00531"/>
<dbReference type="InterPro" id="IPR037027">
    <property type="entry name" value="YqgF/RNaseH-like_dom_sf"/>
</dbReference>
<dbReference type="AlphaFoldDB" id="B6G8Z0"/>
<dbReference type="InterPro" id="IPR055179">
    <property type="entry name" value="Tex-like_central_region"/>
</dbReference>
<feature type="region of interest" description="Disordered" evidence="1">
    <location>
        <begin position="84"/>
        <end position="109"/>
    </location>
</feature>
<dbReference type="Gene3D" id="1.10.10.650">
    <property type="entry name" value="RuvA domain 2-like"/>
    <property type="match status" value="1"/>
</dbReference>
<dbReference type="Pfam" id="PF22706">
    <property type="entry name" value="Tex_central_region"/>
    <property type="match status" value="1"/>
</dbReference>
<dbReference type="InterPro" id="IPR012337">
    <property type="entry name" value="RNaseH-like_sf"/>
</dbReference>
<dbReference type="Pfam" id="PF00575">
    <property type="entry name" value="S1"/>
    <property type="match status" value="1"/>
</dbReference>
<name>B6G8Z0_9ACTN</name>
<dbReference type="Gene3D" id="3.30.420.140">
    <property type="entry name" value="YqgF/RNase H-like domain"/>
    <property type="match status" value="1"/>
</dbReference>
<dbReference type="SUPFAM" id="SSF53098">
    <property type="entry name" value="Ribonuclease H-like"/>
    <property type="match status" value="1"/>
</dbReference>
<dbReference type="SUPFAM" id="SSF47781">
    <property type="entry name" value="RuvA domain 2-like"/>
    <property type="match status" value="2"/>
</dbReference>
<feature type="compositionally biased region" description="Polar residues" evidence="1">
    <location>
        <begin position="45"/>
        <end position="58"/>
    </location>
</feature>
<dbReference type="Pfam" id="PF09371">
    <property type="entry name" value="Tex_N"/>
    <property type="match status" value="1"/>
</dbReference>
<dbReference type="GO" id="GO:0003735">
    <property type="term" value="F:structural constituent of ribosome"/>
    <property type="evidence" value="ECO:0007669"/>
    <property type="project" value="TreeGrafter"/>
</dbReference>
<dbReference type="GO" id="GO:0005737">
    <property type="term" value="C:cytoplasm"/>
    <property type="evidence" value="ECO:0007669"/>
    <property type="project" value="UniProtKB-ARBA"/>
</dbReference>
<dbReference type="GeneID" id="98002851"/>
<feature type="region of interest" description="Disordered" evidence="1">
    <location>
        <begin position="38"/>
        <end position="58"/>
    </location>
</feature>
<dbReference type="Proteomes" id="UP000003560">
    <property type="component" value="Unassembled WGS sequence"/>
</dbReference>
<dbReference type="SMART" id="SM00316">
    <property type="entry name" value="S1"/>
    <property type="match status" value="1"/>
</dbReference>
<protein>
    <submittedName>
        <fullName evidence="3">Tex-like protein N-terminal domain protein</fullName>
    </submittedName>
</protein>
<dbReference type="InterPro" id="IPR044146">
    <property type="entry name" value="S1_Tex"/>
</dbReference>
<proteinExistence type="predicted"/>
<dbReference type="Pfam" id="PF12836">
    <property type="entry name" value="HHH_3"/>
    <property type="match status" value="1"/>
</dbReference>
<sequence length="835" mass="89337">MADSNNVDVAAIMNMVAALSPEGSGVRKDVVATAQVDSGRAEPVSMTSGSGVAPESSTGVRPAVASAVSVAPAVSTARTAGAMRPLGSAGSLTADDLADAPATRRAEPSPEDIAAMNKRIVAALASELGQPAARVESVIALIDEGATIPFIARYRKEATGGMDDVALRALDDRLSYLRNLEQRKSDVIAVIDGQGKLTDELRESIEQAPTLQRVEDLYKPFRKKRVTRASKARDAGLEPLANLILMQPVQGEGPLAAAAGYVNAEGGFATAEAALAGARDIVAELVAEDPENTADLRDYTHKTAAIESEAVDADEKTPYEPYYEFSEAVRSIPNHRILAINRGEREGKLRVRVRVDGEAAAERLQRRYPRRRGPFAPELNAAIADGYKRLMAPSLERELRVDLTMRAQEDAIKVFAKNTEGLLQQRPVRGARVIALDPGYRAGCKVAVLDEYGKLLDHTILYPTPPRRDVAGTKRELLRLTRKHRINTIVVGNGTASRETEEVVAAFIAESAPELRYTIVNEAGASVYSASKLASEEYPDLDVTTRGAMSLGRRLQDPLAELVKIPPQSIGVGQYQHDLDQGELGRALGNVVENVVNRVGVDVNTASASLLGYVSGITPAVAKNIVAYREENGAFTDRRQLKKVPKLGPKAYLNAAGFMRIAGGSNPLDATSVHPESYEIARELLRRAGVEPSALAAGGVPGIGAKIGNLGAIAAELGCGVPTLRDIVAELEKPGRDPRDDAPEVVFSQAARSIEDLEVGMELKGTVRNVVDFGAFVDIGVHQDGLVHISKLADRFVKHPSEVVAVGDTVTVWVTGVDRTRKKISLTMVEGRMDR</sequence>
<dbReference type="SMART" id="SM00732">
    <property type="entry name" value="YqgFc"/>
    <property type="match status" value="1"/>
</dbReference>
<dbReference type="FunFam" id="1.10.150.310:FF:000002">
    <property type="entry name" value="Putative transcription modulator/accessory protein"/>
    <property type="match status" value="1"/>
</dbReference>